<dbReference type="InterPro" id="IPR052957">
    <property type="entry name" value="Auxin_embryo_med"/>
</dbReference>
<dbReference type="InterPro" id="IPR058210">
    <property type="entry name" value="SACS/Nov_dom"/>
</dbReference>
<dbReference type="PANTHER" id="PTHR32387">
    <property type="entry name" value="WU:FJ29H11"/>
    <property type="match status" value="1"/>
</dbReference>
<proteinExistence type="predicted"/>
<evidence type="ECO:0000313" key="2">
    <source>
        <dbReference type="EMBL" id="RYR19229.1"/>
    </source>
</evidence>
<evidence type="ECO:0000259" key="1">
    <source>
        <dbReference type="Pfam" id="PF25794"/>
    </source>
</evidence>
<dbReference type="Pfam" id="PF25794">
    <property type="entry name" value="SACS"/>
    <property type="match status" value="1"/>
</dbReference>
<protein>
    <recommendedName>
        <fullName evidence="1">Sacsin/Nov domain-containing protein</fullName>
    </recommendedName>
</protein>
<dbReference type="STRING" id="3818.A0A444ZYH8"/>
<dbReference type="OrthoDB" id="1262810at2759"/>
<name>A0A444ZYH8_ARAHY</name>
<dbReference type="Gene3D" id="3.30.565.10">
    <property type="entry name" value="Histidine kinase-like ATPase, C-terminal domain"/>
    <property type="match status" value="1"/>
</dbReference>
<accession>A0A444ZYH8</accession>
<keyword evidence="3" id="KW-1185">Reference proteome</keyword>
<dbReference type="Gramene" id="arahy.Tifrunner.gnm2.ann2.Ah13g432300.1">
    <property type="protein sequence ID" value="arahy.Tifrunner.gnm2.ann2.Ah13g432300.1-CDS"/>
    <property type="gene ID" value="arahy.Tifrunner.gnm2.ann2.Ah13g432300"/>
</dbReference>
<reference evidence="2 3" key="1">
    <citation type="submission" date="2019-01" db="EMBL/GenBank/DDBJ databases">
        <title>Sequencing of cultivated peanut Arachis hypogaea provides insights into genome evolution and oil improvement.</title>
        <authorList>
            <person name="Chen X."/>
        </authorList>
    </citation>
    <scope>NUCLEOTIDE SEQUENCE [LARGE SCALE GENOMIC DNA]</scope>
    <source>
        <strain evidence="3">cv. Fuhuasheng</strain>
        <tissue evidence="2">Leaves</tissue>
    </source>
</reference>
<organism evidence="2 3">
    <name type="scientific">Arachis hypogaea</name>
    <name type="common">Peanut</name>
    <dbReference type="NCBI Taxonomy" id="3818"/>
    <lineage>
        <taxon>Eukaryota</taxon>
        <taxon>Viridiplantae</taxon>
        <taxon>Streptophyta</taxon>
        <taxon>Embryophyta</taxon>
        <taxon>Tracheophyta</taxon>
        <taxon>Spermatophyta</taxon>
        <taxon>Magnoliopsida</taxon>
        <taxon>eudicotyledons</taxon>
        <taxon>Gunneridae</taxon>
        <taxon>Pentapetalae</taxon>
        <taxon>rosids</taxon>
        <taxon>fabids</taxon>
        <taxon>Fabales</taxon>
        <taxon>Fabaceae</taxon>
        <taxon>Papilionoideae</taxon>
        <taxon>50 kb inversion clade</taxon>
        <taxon>dalbergioids sensu lato</taxon>
        <taxon>Dalbergieae</taxon>
        <taxon>Pterocarpus clade</taxon>
        <taxon>Arachis</taxon>
    </lineage>
</organism>
<gene>
    <name evidence="2" type="ORF">Ahy_B03g063947</name>
</gene>
<dbReference type="InterPro" id="IPR036890">
    <property type="entry name" value="HATPase_C_sf"/>
</dbReference>
<feature type="domain" description="Sacsin/Nov" evidence="1">
    <location>
        <begin position="27"/>
        <end position="143"/>
    </location>
</feature>
<sequence length="1703" mass="193545">MERAKEHVEQIRRSKFSIGGAPNPLTEDLHQAVRNLSAELYAKDVHFLMELIQNAEDNQYDGGVDPTLDFIITSKDITGTGATATLLIFNNEIGFSTRNIDSICSVGRSTKKGNRIKGYIGEKGIGFKSVFLITSQPYIFSNGYQIRFNEEPCPHCGLGYIVPEWVEEKPTLLDIKQIYGAGDTLPTTTIVLPLKPDKVAPVKLQLSTIHPEVLLFLSKIKRLTVKEDNDDPKLNTISAVSISSEVNFKTSKNINAESYTLHLSEEENGDSEKECSYYMWKQKFPVRSENRVERRMDVDEWVITLAFPNHERLQRGNTSPGVYAFLPTEMVTSFPFIIQADFVLASSRETILLDNKWNQGILSCVPTAFMEAFKSLIITTNDAPLSSLPRMFQFLPVNASSYAELNVVRDEIKAMMAQENIIPIETYTQQKHFYRPCDVGRLLPAFWDILTSARENGITFHNLSSHGRYILCSSFDKAKYDQIHSFLGVKLVSNEWYAKCIQSSNLVEGVSEDVYLKLLLFVATNWASRFACSDMGNLPLIKYVGSNGNISQFSVNECRYHQNPKAILLADQNHSRVISWLIDWNKEFQCVSHRYFMPENIQQAMWAFPKRQTLMEWLEHEVNVSTLGLYKFAVCLSKSLKNHKLVITYAHFLYHSFSTGYLTPREVGDLCSSMPLVDNYGNVKTSRDGVAVPANGSKWADLVVSNPWTNDGFVELGEEYMHPCRCAGQSSRKNELLDFLRKFAGASDVPYISAPFYGISGVDTPLTKENVFLLLDWIRNLKSKGMNLPERFVNCIKRGSWLKVTVNGYRPPSQSFLVGSSLGIILQNGSALVDIPLVDEEFYGQKILEYKAELGTVGVMFSYEEACNFIGKRLMSRAASFTLSKGHVLLILEFIRYLRVKMLPVDQFVNSIRRGSWLKTSHGYRSPVGSVLHDSEWQTASQISDIPFIDKAHYGEEIYRFKDELELLDVIVGFRNSYQLVVDNLKSPSCLKSLTANAVLLILECIHAASDSSDKLVNALKATNCLKTNNGFKTPGECFLPEPAWRCILDVFTGFHVIDLGFYGEKIFIYKKELKKTGVVVDFEEAMKTFGDVFKKKASQTDINKCHVESFLSCCRQVKEAEYKFPSEFLEILSTSKWLRTRVGDYKSPGGCILFGPDWKSLSAITRLPFIDDSDSCYGMGVHEYKEELKNMGVITELKLGVDFVSSCLRFPSDPSSITPESVLSLLECIRLLLQRSHSLNEDFKKRLSKQWLNTNAGHRTPDKCLLFGSQWNSFLKPMDGPFINENFYGAKIAEYEKELCEIGVITDVKKGCSLIASNIDLHSDYPTIVRIYRYLKEHHWIPENGGNRIWVPKGDDNGEWVNPKECVKCDKNELFSSRLYVLQKYYDKDLFPLFSDMGVRGEPSLVDYIELWKEWESSREKISQDECCKFWTYLLQHRTKKSETMIAENLMKLPATSDSDKVVLLEKCDVFVADNLHLKNLFQQDGVFVWYPKQSLASLPRSELLDLYKKIGVRTISESVLKEESSLVDDGKFTQVDPRNVFNGKGLVKLILGFLACSSLRMEAEKRHEAVQDILNLTVCETMEQVTVSYSLPLSSGDVITKEANRMIRWERESESSKLFTQKMDWSSGKASMLKYATYFCEAISVGVLSENVDHVPALSELIKLAFVLKFDEEAVDFLMESKDLQIFWEDEEFLSSAFPVD</sequence>
<evidence type="ECO:0000313" key="3">
    <source>
        <dbReference type="Proteomes" id="UP000289738"/>
    </source>
</evidence>
<dbReference type="SUPFAM" id="SSF55874">
    <property type="entry name" value="ATPase domain of HSP90 chaperone/DNA topoisomerase II/histidine kinase"/>
    <property type="match status" value="1"/>
</dbReference>
<dbReference type="Proteomes" id="UP000289738">
    <property type="component" value="Chromosome B03"/>
</dbReference>
<comment type="caution">
    <text evidence="2">The sequence shown here is derived from an EMBL/GenBank/DDBJ whole genome shotgun (WGS) entry which is preliminary data.</text>
</comment>
<dbReference type="NCBIfam" id="NF047352">
    <property type="entry name" value="P_loop_sacsin"/>
    <property type="match status" value="1"/>
</dbReference>
<dbReference type="EMBL" id="SDMP01000013">
    <property type="protein sequence ID" value="RYR19229.1"/>
    <property type="molecule type" value="Genomic_DNA"/>
</dbReference>
<dbReference type="PANTHER" id="PTHR32387:SF3">
    <property type="entry name" value="ATP_DNA BINDING PROTEIN"/>
    <property type="match status" value="1"/>
</dbReference>